<dbReference type="Gene3D" id="3.30.160.60">
    <property type="entry name" value="Classic Zinc Finger"/>
    <property type="match status" value="1"/>
</dbReference>
<accession>A0A8H2VCM0</accession>
<dbReference type="InterPro" id="IPR013087">
    <property type="entry name" value="Znf_C2H2_type"/>
</dbReference>
<feature type="domain" description="C2H2-type" evidence="3">
    <location>
        <begin position="17"/>
        <end position="45"/>
    </location>
</feature>
<keyword evidence="1" id="KW-0479">Metal-binding</keyword>
<keyword evidence="5" id="KW-1185">Reference proteome</keyword>
<dbReference type="RefSeq" id="XP_041404811.1">
    <property type="nucleotide sequence ID" value="XM_041548877.1"/>
</dbReference>
<feature type="region of interest" description="Disordered" evidence="2">
    <location>
        <begin position="83"/>
        <end position="109"/>
    </location>
</feature>
<protein>
    <recommendedName>
        <fullName evidence="3">C2H2-type domain-containing protein</fullName>
    </recommendedName>
</protein>
<dbReference type="AlphaFoldDB" id="A0A8H2VCM0"/>
<dbReference type="PROSITE" id="PS50157">
    <property type="entry name" value="ZINC_FINGER_C2H2_2"/>
    <property type="match status" value="1"/>
</dbReference>
<comment type="caution">
    <text evidence="4">The sequence shown here is derived from an EMBL/GenBank/DDBJ whole genome shotgun (WGS) entry which is preliminary data.</text>
</comment>
<sequence length="109" mass="13073">MINNGREKIDIKQMRFWKCRHCSRMCHSLAHRKRHNRCLHSGKRPYGCPACIAKRFKRDDRLVKHLKTVHYLTAEQVVASYIKKNDKGKKHKKNKKDKKTEKIKSFIQT</sequence>
<evidence type="ECO:0000256" key="2">
    <source>
        <dbReference type="SAM" id="MobiDB-lite"/>
    </source>
</evidence>
<dbReference type="GO" id="GO:0008270">
    <property type="term" value="F:zinc ion binding"/>
    <property type="evidence" value="ECO:0007669"/>
    <property type="project" value="UniProtKB-KW"/>
</dbReference>
<gene>
    <name evidence="4" type="ORF">KABA2_02S04114</name>
</gene>
<keyword evidence="1" id="KW-0862">Zinc</keyword>
<evidence type="ECO:0000313" key="5">
    <source>
        <dbReference type="Proteomes" id="UP000644660"/>
    </source>
</evidence>
<feature type="compositionally biased region" description="Basic and acidic residues" evidence="2">
    <location>
        <begin position="98"/>
        <end position="109"/>
    </location>
</feature>
<reference evidence="4 5" key="1">
    <citation type="submission" date="2020-05" db="EMBL/GenBank/DDBJ databases">
        <authorList>
            <person name="Casaregola S."/>
            <person name="Devillers H."/>
            <person name="Grondin C."/>
        </authorList>
    </citation>
    <scope>NUCLEOTIDE SEQUENCE [LARGE SCALE GENOMIC DNA]</scope>
    <source>
        <strain evidence="4 5">CLIB 1767</strain>
    </source>
</reference>
<evidence type="ECO:0000259" key="3">
    <source>
        <dbReference type="PROSITE" id="PS50157"/>
    </source>
</evidence>
<proteinExistence type="predicted"/>
<evidence type="ECO:0000313" key="4">
    <source>
        <dbReference type="EMBL" id="CAB4252773.1"/>
    </source>
</evidence>
<dbReference type="GeneID" id="64855912"/>
<dbReference type="PROSITE" id="PS00028">
    <property type="entry name" value="ZINC_FINGER_C2H2_1"/>
    <property type="match status" value="1"/>
</dbReference>
<dbReference type="EMBL" id="CAEFZW010000002">
    <property type="protein sequence ID" value="CAB4252773.1"/>
    <property type="molecule type" value="Genomic_DNA"/>
</dbReference>
<organism evidence="4 5">
    <name type="scientific">Maudiozyma barnettii</name>
    <dbReference type="NCBI Taxonomy" id="61262"/>
    <lineage>
        <taxon>Eukaryota</taxon>
        <taxon>Fungi</taxon>
        <taxon>Dikarya</taxon>
        <taxon>Ascomycota</taxon>
        <taxon>Saccharomycotina</taxon>
        <taxon>Saccharomycetes</taxon>
        <taxon>Saccharomycetales</taxon>
        <taxon>Saccharomycetaceae</taxon>
        <taxon>Maudiozyma</taxon>
    </lineage>
</organism>
<dbReference type="OrthoDB" id="654211at2759"/>
<feature type="compositionally biased region" description="Basic residues" evidence="2">
    <location>
        <begin position="86"/>
        <end position="97"/>
    </location>
</feature>
<name>A0A8H2VCM0_9SACH</name>
<evidence type="ECO:0000256" key="1">
    <source>
        <dbReference type="PROSITE-ProRule" id="PRU00042"/>
    </source>
</evidence>
<keyword evidence="1" id="KW-0863">Zinc-finger</keyword>
<dbReference type="Proteomes" id="UP000644660">
    <property type="component" value="Unassembled WGS sequence"/>
</dbReference>